<comment type="caution">
    <text evidence="2">The sequence shown here is derived from an EMBL/GenBank/DDBJ whole genome shotgun (WGS) entry which is preliminary data.</text>
</comment>
<evidence type="ECO:0000256" key="1">
    <source>
        <dbReference type="SAM" id="MobiDB-lite"/>
    </source>
</evidence>
<feature type="compositionally biased region" description="Basic residues" evidence="1">
    <location>
        <begin position="163"/>
        <end position="183"/>
    </location>
</feature>
<feature type="region of interest" description="Disordered" evidence="1">
    <location>
        <begin position="12"/>
        <end position="49"/>
    </location>
</feature>
<feature type="non-terminal residue" evidence="2">
    <location>
        <position position="1"/>
    </location>
</feature>
<gene>
    <name evidence="2" type="ORF">TraAM80_10385</name>
</gene>
<protein>
    <submittedName>
        <fullName evidence="2">Uncharacterized protein</fullName>
    </submittedName>
</protein>
<keyword evidence="3" id="KW-1185">Reference proteome</keyword>
<name>A0A422MPK5_TRYRA</name>
<feature type="compositionally biased region" description="Polar residues" evidence="1">
    <location>
        <begin position="16"/>
        <end position="29"/>
    </location>
</feature>
<dbReference type="AlphaFoldDB" id="A0A422MPK5"/>
<feature type="region of interest" description="Disordered" evidence="1">
    <location>
        <begin position="108"/>
        <end position="131"/>
    </location>
</feature>
<organism evidence="2 3">
    <name type="scientific">Trypanosoma rangeli</name>
    <dbReference type="NCBI Taxonomy" id="5698"/>
    <lineage>
        <taxon>Eukaryota</taxon>
        <taxon>Discoba</taxon>
        <taxon>Euglenozoa</taxon>
        <taxon>Kinetoplastea</taxon>
        <taxon>Metakinetoplastina</taxon>
        <taxon>Trypanosomatida</taxon>
        <taxon>Trypanosomatidae</taxon>
        <taxon>Trypanosoma</taxon>
        <taxon>Herpetosoma</taxon>
    </lineage>
</organism>
<accession>A0A422MPK5</accession>
<sequence length="183" mass="20236">LKPPPVIAARLASPHAASSSPQGISTSAPTLAPATPQETIAHRPLPSHRTRLRRCIKQQRRSTTLHRRATPTAQRTCTAAARRTGRTYVPCTVCRCCLSSKQAAMGAAPRTLAARRDSHSVHSPPPQRRTKRILLVHYLRLSQKQKEELGHASNAASSGSKHNTQRQRLARRKPKVRRKDLPN</sequence>
<evidence type="ECO:0000313" key="3">
    <source>
        <dbReference type="Proteomes" id="UP000283634"/>
    </source>
</evidence>
<dbReference type="RefSeq" id="XP_029233138.1">
    <property type="nucleotide sequence ID" value="XM_029387007.1"/>
</dbReference>
<feature type="region of interest" description="Disordered" evidence="1">
    <location>
        <begin position="145"/>
        <end position="183"/>
    </location>
</feature>
<dbReference type="GeneID" id="40334318"/>
<dbReference type="EMBL" id="MKGL01000943">
    <property type="protein sequence ID" value="RNE95127.1"/>
    <property type="molecule type" value="Genomic_DNA"/>
</dbReference>
<dbReference type="Proteomes" id="UP000283634">
    <property type="component" value="Unassembled WGS sequence"/>
</dbReference>
<proteinExistence type="predicted"/>
<evidence type="ECO:0000313" key="2">
    <source>
        <dbReference type="EMBL" id="RNE95127.1"/>
    </source>
</evidence>
<reference evidence="2 3" key="1">
    <citation type="journal article" date="2018" name="BMC Genomics">
        <title>Genomic comparison of Trypanosoma conorhini and Trypanosoma rangeli to Trypanosoma cruzi strains of high and low virulence.</title>
        <authorList>
            <person name="Bradwell K.R."/>
            <person name="Koparde V.N."/>
            <person name="Matveyev A.V."/>
            <person name="Serrano M.G."/>
            <person name="Alves J.M."/>
            <person name="Parikh H."/>
            <person name="Huang B."/>
            <person name="Lee V."/>
            <person name="Espinosa-Alvarez O."/>
            <person name="Ortiz P.A."/>
            <person name="Costa-Martins A.G."/>
            <person name="Teixeira M.M."/>
            <person name="Buck G.A."/>
        </authorList>
    </citation>
    <scope>NUCLEOTIDE SEQUENCE [LARGE SCALE GENOMIC DNA]</scope>
    <source>
        <strain evidence="2 3">AM80</strain>
    </source>
</reference>